<dbReference type="SUPFAM" id="SSF52047">
    <property type="entry name" value="RNI-like"/>
    <property type="match status" value="1"/>
</dbReference>
<evidence type="ECO:0008006" key="4">
    <source>
        <dbReference type="Google" id="ProtNLM"/>
    </source>
</evidence>
<name>A0A9P5MR85_9AGAM</name>
<feature type="compositionally biased region" description="Polar residues" evidence="1">
    <location>
        <begin position="1"/>
        <end position="28"/>
    </location>
</feature>
<sequence length="591" mass="66987">MQVTVALNSDSESQRYKVSSFHSVQRKSSPPAPLSRPTEEFSPVRLNRFCGAYLRDGGPRRHIGSPTGLTNPAHSIHPASSAYYLSSSSVDIQGVRRFSKMWMTPMAGSFEGPMIRHIASPNKSLEQPIRGKKWRRTTIEMLPEDTLLEIFGFYRLDSRKRTYGDLWKWHRLAHVCRKWRHVISMSPRRLDLRILCNSRAPIGSILRSWPTLPLVVRFDVSRKSKRMPRNVMVALRRPDRICKIDLDVTSSMTGPIVEAIQKPCQALESIRIAVRDATGPSILVRNGFLGGSAPHLREIRLVGIAFPFPEIRQVLLSTNNLVELHLSSIPNDFYFSPDDLVTGLSTLVQLERLTAGFHSPTSRPPPSMTRPPPPRTTLPSLVFFDFHGATEYLEEFVSRIELPALYQITIVLFNDIFFEMPQFCEFIPRLNALGSPTLTFLTLNPRSVKVSFIRQAEPINERFSLEASCRPPDWQMSFVTQITSQLSPLLSSVHELHIWGQMTTGEEDLTQWLELFQAFTHVIEVTVLEEQLVPGIVQVLVMGDMAAGVLPELTRLRLNGYRSTPSVAKAAERFVATRRLSGRMIHLTEPF</sequence>
<evidence type="ECO:0000256" key="1">
    <source>
        <dbReference type="SAM" id="MobiDB-lite"/>
    </source>
</evidence>
<dbReference type="Proteomes" id="UP000759537">
    <property type="component" value="Unassembled WGS sequence"/>
</dbReference>
<evidence type="ECO:0000313" key="3">
    <source>
        <dbReference type="Proteomes" id="UP000759537"/>
    </source>
</evidence>
<feature type="region of interest" description="Disordered" evidence="1">
    <location>
        <begin position="1"/>
        <end position="40"/>
    </location>
</feature>
<evidence type="ECO:0000313" key="2">
    <source>
        <dbReference type="EMBL" id="KAF8472237.1"/>
    </source>
</evidence>
<comment type="caution">
    <text evidence="2">The sequence shown here is derived from an EMBL/GenBank/DDBJ whole genome shotgun (WGS) entry which is preliminary data.</text>
</comment>
<organism evidence="2 3">
    <name type="scientific">Russula ochroleuca</name>
    <dbReference type="NCBI Taxonomy" id="152965"/>
    <lineage>
        <taxon>Eukaryota</taxon>
        <taxon>Fungi</taxon>
        <taxon>Dikarya</taxon>
        <taxon>Basidiomycota</taxon>
        <taxon>Agaricomycotina</taxon>
        <taxon>Agaricomycetes</taxon>
        <taxon>Russulales</taxon>
        <taxon>Russulaceae</taxon>
        <taxon>Russula</taxon>
    </lineage>
</organism>
<dbReference type="OrthoDB" id="3365698at2759"/>
<proteinExistence type="predicted"/>
<dbReference type="CDD" id="cd09917">
    <property type="entry name" value="F-box_SF"/>
    <property type="match status" value="1"/>
</dbReference>
<protein>
    <recommendedName>
        <fullName evidence="4">F-box domain-containing protein</fullName>
    </recommendedName>
</protein>
<dbReference type="AlphaFoldDB" id="A0A9P5MR85"/>
<keyword evidence="3" id="KW-1185">Reference proteome</keyword>
<dbReference type="EMBL" id="WHVB01000021">
    <property type="protein sequence ID" value="KAF8472237.1"/>
    <property type="molecule type" value="Genomic_DNA"/>
</dbReference>
<accession>A0A9P5MR85</accession>
<gene>
    <name evidence="2" type="ORF">DFH94DRAFT_696332</name>
</gene>
<reference evidence="2" key="2">
    <citation type="journal article" date="2020" name="Nat. Commun.">
        <title>Large-scale genome sequencing of mycorrhizal fungi provides insights into the early evolution of symbiotic traits.</title>
        <authorList>
            <person name="Miyauchi S."/>
            <person name="Kiss E."/>
            <person name="Kuo A."/>
            <person name="Drula E."/>
            <person name="Kohler A."/>
            <person name="Sanchez-Garcia M."/>
            <person name="Morin E."/>
            <person name="Andreopoulos B."/>
            <person name="Barry K.W."/>
            <person name="Bonito G."/>
            <person name="Buee M."/>
            <person name="Carver A."/>
            <person name="Chen C."/>
            <person name="Cichocki N."/>
            <person name="Clum A."/>
            <person name="Culley D."/>
            <person name="Crous P.W."/>
            <person name="Fauchery L."/>
            <person name="Girlanda M."/>
            <person name="Hayes R.D."/>
            <person name="Keri Z."/>
            <person name="LaButti K."/>
            <person name="Lipzen A."/>
            <person name="Lombard V."/>
            <person name="Magnuson J."/>
            <person name="Maillard F."/>
            <person name="Murat C."/>
            <person name="Nolan M."/>
            <person name="Ohm R.A."/>
            <person name="Pangilinan J."/>
            <person name="Pereira M.F."/>
            <person name="Perotto S."/>
            <person name="Peter M."/>
            <person name="Pfister S."/>
            <person name="Riley R."/>
            <person name="Sitrit Y."/>
            <person name="Stielow J.B."/>
            <person name="Szollosi G."/>
            <person name="Zifcakova L."/>
            <person name="Stursova M."/>
            <person name="Spatafora J.W."/>
            <person name="Tedersoo L."/>
            <person name="Vaario L.M."/>
            <person name="Yamada A."/>
            <person name="Yan M."/>
            <person name="Wang P."/>
            <person name="Xu J."/>
            <person name="Bruns T."/>
            <person name="Baldrian P."/>
            <person name="Vilgalys R."/>
            <person name="Dunand C."/>
            <person name="Henrissat B."/>
            <person name="Grigoriev I.V."/>
            <person name="Hibbett D."/>
            <person name="Nagy L.G."/>
            <person name="Martin F.M."/>
        </authorList>
    </citation>
    <scope>NUCLEOTIDE SEQUENCE</scope>
    <source>
        <strain evidence="2">Prilba</strain>
    </source>
</reference>
<reference evidence="2" key="1">
    <citation type="submission" date="2019-10" db="EMBL/GenBank/DDBJ databases">
        <authorList>
            <consortium name="DOE Joint Genome Institute"/>
            <person name="Kuo A."/>
            <person name="Miyauchi S."/>
            <person name="Kiss E."/>
            <person name="Drula E."/>
            <person name="Kohler A."/>
            <person name="Sanchez-Garcia M."/>
            <person name="Andreopoulos B."/>
            <person name="Barry K.W."/>
            <person name="Bonito G."/>
            <person name="Buee M."/>
            <person name="Carver A."/>
            <person name="Chen C."/>
            <person name="Cichocki N."/>
            <person name="Clum A."/>
            <person name="Culley D."/>
            <person name="Crous P.W."/>
            <person name="Fauchery L."/>
            <person name="Girlanda M."/>
            <person name="Hayes R."/>
            <person name="Keri Z."/>
            <person name="LaButti K."/>
            <person name="Lipzen A."/>
            <person name="Lombard V."/>
            <person name="Magnuson J."/>
            <person name="Maillard F."/>
            <person name="Morin E."/>
            <person name="Murat C."/>
            <person name="Nolan M."/>
            <person name="Ohm R."/>
            <person name="Pangilinan J."/>
            <person name="Pereira M."/>
            <person name="Perotto S."/>
            <person name="Peter M."/>
            <person name="Riley R."/>
            <person name="Sitrit Y."/>
            <person name="Stielow B."/>
            <person name="Szollosi G."/>
            <person name="Zifcakova L."/>
            <person name="Stursova M."/>
            <person name="Spatafora J.W."/>
            <person name="Tedersoo L."/>
            <person name="Vaario L.-M."/>
            <person name="Yamada A."/>
            <person name="Yan M."/>
            <person name="Wang P."/>
            <person name="Xu J."/>
            <person name="Bruns T."/>
            <person name="Baldrian P."/>
            <person name="Vilgalys R."/>
            <person name="Henrissat B."/>
            <person name="Grigoriev I.V."/>
            <person name="Hibbett D."/>
            <person name="Nagy L.G."/>
            <person name="Martin F.M."/>
        </authorList>
    </citation>
    <scope>NUCLEOTIDE SEQUENCE</scope>
    <source>
        <strain evidence="2">Prilba</strain>
    </source>
</reference>
<dbReference type="Gene3D" id="1.20.1280.50">
    <property type="match status" value="1"/>
</dbReference>